<evidence type="ECO:0000313" key="3">
    <source>
        <dbReference type="Proteomes" id="UP000439752"/>
    </source>
</evidence>
<name>A0A653IEI2_9BACL</name>
<reference evidence="2 3" key="1">
    <citation type="submission" date="2019-10" db="EMBL/GenBank/DDBJ databases">
        <authorList>
            <person name="Karimi E."/>
        </authorList>
    </citation>
    <scope>NUCLEOTIDE SEQUENCE [LARGE SCALE GENOMIC DNA]</scope>
    <source>
        <strain evidence="2">Exiguobacterium sp. 9Y</strain>
    </source>
</reference>
<sequence length="198" mass="23156">MGSRMMHYVLAQQLSTRFPELNRNRFILGGIAPDAHLQDKERAHYYRGSYTDNSRRIDYEVFWQETARFDFSFRCGYFVHLIADDIWLQGFYKTWLKHVIAKDASFGMRYHEDFRRFNTVLALDNEIDPIELALDVADLANEQEVAALEQLLHSLREDLSGSQEQTYDVILKHQLDGYMASALEQIGSMLTQKIEGHK</sequence>
<dbReference type="Pfam" id="PF00882">
    <property type="entry name" value="Zn_dep_PLPC"/>
    <property type="match status" value="1"/>
</dbReference>
<accession>A0A653IEI2</accession>
<dbReference type="RefSeq" id="WP_159173639.1">
    <property type="nucleotide sequence ID" value="NZ_LR732312.1"/>
</dbReference>
<evidence type="ECO:0000259" key="1">
    <source>
        <dbReference type="Pfam" id="PF00882"/>
    </source>
</evidence>
<gene>
    <name evidence="2" type="ORF">EXIGUO9Y_330083</name>
</gene>
<evidence type="ECO:0000313" key="2">
    <source>
        <dbReference type="EMBL" id="VWX37659.1"/>
    </source>
</evidence>
<organism evidence="2 3">
    <name type="scientific">Exiguobacterium oxidotolerans</name>
    <dbReference type="NCBI Taxonomy" id="223958"/>
    <lineage>
        <taxon>Bacteria</taxon>
        <taxon>Bacillati</taxon>
        <taxon>Bacillota</taxon>
        <taxon>Bacilli</taxon>
        <taxon>Bacillales</taxon>
        <taxon>Bacillales Family XII. Incertae Sedis</taxon>
        <taxon>Exiguobacterium</taxon>
    </lineage>
</organism>
<dbReference type="InterPro" id="IPR029002">
    <property type="entry name" value="PLPC/GPLD1"/>
</dbReference>
<dbReference type="Proteomes" id="UP000439752">
    <property type="component" value="Unassembled WGS sequence"/>
</dbReference>
<keyword evidence="3" id="KW-1185">Reference proteome</keyword>
<dbReference type="EMBL" id="CABWKQ010000027">
    <property type="protein sequence ID" value="VWX37659.1"/>
    <property type="molecule type" value="Genomic_DNA"/>
</dbReference>
<proteinExistence type="predicted"/>
<feature type="domain" description="Phospholipase C/D" evidence="1">
    <location>
        <begin position="6"/>
        <end position="87"/>
    </location>
</feature>
<dbReference type="AlphaFoldDB" id="A0A653IEI2"/>
<protein>
    <recommendedName>
        <fullName evidence="1">Phospholipase C/D domain-containing protein</fullName>
    </recommendedName>
</protein>